<dbReference type="GO" id="GO:0006886">
    <property type="term" value="P:intracellular protein transport"/>
    <property type="evidence" value="ECO:0007669"/>
    <property type="project" value="InterPro"/>
</dbReference>
<evidence type="ECO:0000313" key="3">
    <source>
        <dbReference type="EMBL" id="KAK0171031.1"/>
    </source>
</evidence>
<name>A0AA39FKD7_9HYME</name>
<proteinExistence type="predicted"/>
<dbReference type="SUPFAM" id="SSF48452">
    <property type="entry name" value="TPR-like"/>
    <property type="match status" value="2"/>
</dbReference>
<dbReference type="InterPro" id="IPR042476">
    <property type="entry name" value="APPBP2"/>
</dbReference>
<accession>A0AA39FKD7</accession>
<dbReference type="Gene3D" id="1.25.40.10">
    <property type="entry name" value="Tetratricopeptide repeat domain"/>
    <property type="match status" value="2"/>
</dbReference>
<feature type="repeat" description="TPR" evidence="1">
    <location>
        <begin position="487"/>
        <end position="520"/>
    </location>
</feature>
<dbReference type="InterPro" id="IPR019734">
    <property type="entry name" value="TPR_rpt"/>
</dbReference>
<evidence type="ECO:0000313" key="4">
    <source>
        <dbReference type="Proteomes" id="UP001168990"/>
    </source>
</evidence>
<dbReference type="GO" id="GO:0043161">
    <property type="term" value="P:proteasome-mediated ubiquitin-dependent protein catabolic process"/>
    <property type="evidence" value="ECO:0007669"/>
    <property type="project" value="TreeGrafter"/>
</dbReference>
<keyword evidence="2" id="KW-0472">Membrane</keyword>
<gene>
    <name evidence="3" type="ORF">PV328_008797</name>
</gene>
<keyword evidence="2" id="KW-0812">Transmembrane</keyword>
<keyword evidence="1" id="KW-0802">TPR repeat</keyword>
<dbReference type="PROSITE" id="PS50005">
    <property type="entry name" value="TPR"/>
    <property type="match status" value="1"/>
</dbReference>
<dbReference type="AlphaFoldDB" id="A0AA39FKD7"/>
<dbReference type="EMBL" id="JAQQBS010000003">
    <property type="protein sequence ID" value="KAK0171031.1"/>
    <property type="molecule type" value="Genomic_DNA"/>
</dbReference>
<dbReference type="PANTHER" id="PTHR46575">
    <property type="entry name" value="AMYLOID PROTEIN-BINDING PROTEIN 2"/>
    <property type="match status" value="1"/>
</dbReference>
<sequence>MKVVFRQTSKYTSYIKYGSVVAAVWLYSYVFSPLLGLVIFAVRRDNLSRKMAVECNSPSLTGLSSPKTLYDLSVYTVASRFIRYKKYFTYLPENILFDIYYQLYKEKRLCLLGAEFSDLDIFSKMLKVRNRRVHLLQIFQALMDHGIKIGNELTISYNICCLGINKNSCTQENIINLGLRLGSFLSDAGWYAESEKILLTCRDLCVNDSETIENWCRTLDCCHKLLHAQAFYCAFRGAAETHQLALNTIKKLENAGYKDCSHAALYAEFSVLFFMRSEYDQSYRWSVAALKELKPSLPPRIIIDVLRQAAKSCVVKREFKKAGLLIRQAVYLAREIFSTDHPKYGDALMDYGFYLLNYDSVINSVFIYKTALVIRKEIFGKTNLYVAIAREDLAYALYVHEYRSGKFTQAREQAERAIEIMEKLLPAEHLMLASAKRVKALILEELAVDYRGSIMTNKELLLKSEYLHLSALHLAQTAFGERNVQTAKHYGNLGRLYQSMERFQEAEEMHLKAISIKEELLGPDDYEVGLSIGHLASLYSFHMKRYREAEKLYFRSMAINLKLFGKSYSGLSYDYRGLLRVYEKLHEYDKILEYRDELTLWKELRKQYLQSEDSPIDLCKCAEPTENVIKTFFLM</sequence>
<feature type="transmembrane region" description="Helical" evidence="2">
    <location>
        <begin position="20"/>
        <end position="42"/>
    </location>
</feature>
<organism evidence="3 4">
    <name type="scientific">Microctonus aethiopoides</name>
    <dbReference type="NCBI Taxonomy" id="144406"/>
    <lineage>
        <taxon>Eukaryota</taxon>
        <taxon>Metazoa</taxon>
        <taxon>Ecdysozoa</taxon>
        <taxon>Arthropoda</taxon>
        <taxon>Hexapoda</taxon>
        <taxon>Insecta</taxon>
        <taxon>Pterygota</taxon>
        <taxon>Neoptera</taxon>
        <taxon>Endopterygota</taxon>
        <taxon>Hymenoptera</taxon>
        <taxon>Apocrita</taxon>
        <taxon>Ichneumonoidea</taxon>
        <taxon>Braconidae</taxon>
        <taxon>Euphorinae</taxon>
        <taxon>Microctonus</taxon>
    </lineage>
</organism>
<reference evidence="3" key="1">
    <citation type="journal article" date="2023" name="bioRxiv">
        <title>Scaffold-level genome assemblies of two parasitoid biocontrol wasps reveal the parthenogenesis mechanism and an associated novel virus.</title>
        <authorList>
            <person name="Inwood S."/>
            <person name="Skelly J."/>
            <person name="Guhlin J."/>
            <person name="Harrop T."/>
            <person name="Goldson S."/>
            <person name="Dearden P."/>
        </authorList>
    </citation>
    <scope>NUCLEOTIDE SEQUENCE</scope>
    <source>
        <strain evidence="3">Irish</strain>
        <tissue evidence="3">Whole body</tissue>
    </source>
</reference>
<dbReference type="GO" id="GO:1990756">
    <property type="term" value="F:ubiquitin-like ligase-substrate adaptor activity"/>
    <property type="evidence" value="ECO:0007669"/>
    <property type="project" value="TreeGrafter"/>
</dbReference>
<protein>
    <recommendedName>
        <fullName evidence="5">Amyloid protein-binding protein 2</fullName>
    </recommendedName>
</protein>
<dbReference type="SMART" id="SM00028">
    <property type="entry name" value="TPR"/>
    <property type="match status" value="1"/>
</dbReference>
<evidence type="ECO:0000256" key="1">
    <source>
        <dbReference type="PROSITE-ProRule" id="PRU00339"/>
    </source>
</evidence>
<keyword evidence="4" id="KW-1185">Reference proteome</keyword>
<reference evidence="3" key="2">
    <citation type="submission" date="2023-03" db="EMBL/GenBank/DDBJ databases">
        <authorList>
            <person name="Inwood S.N."/>
            <person name="Skelly J.G."/>
            <person name="Guhlin J."/>
            <person name="Harrop T.W.R."/>
            <person name="Goldson S.G."/>
            <person name="Dearden P.K."/>
        </authorList>
    </citation>
    <scope>NUCLEOTIDE SEQUENCE</scope>
    <source>
        <strain evidence="3">Irish</strain>
        <tissue evidence="3">Whole body</tissue>
    </source>
</reference>
<keyword evidence="2" id="KW-1133">Transmembrane helix</keyword>
<dbReference type="PANTHER" id="PTHR46575:SF1">
    <property type="entry name" value="AMYLOID PROTEIN-BINDING PROTEIN 2"/>
    <property type="match status" value="1"/>
</dbReference>
<evidence type="ECO:0008006" key="5">
    <source>
        <dbReference type="Google" id="ProtNLM"/>
    </source>
</evidence>
<comment type="caution">
    <text evidence="3">The sequence shown here is derived from an EMBL/GenBank/DDBJ whole genome shotgun (WGS) entry which is preliminary data.</text>
</comment>
<dbReference type="GO" id="GO:0031462">
    <property type="term" value="C:Cul2-RING ubiquitin ligase complex"/>
    <property type="evidence" value="ECO:0007669"/>
    <property type="project" value="TreeGrafter"/>
</dbReference>
<dbReference type="InterPro" id="IPR011990">
    <property type="entry name" value="TPR-like_helical_dom_sf"/>
</dbReference>
<dbReference type="Pfam" id="PF13374">
    <property type="entry name" value="TPR_10"/>
    <property type="match status" value="1"/>
</dbReference>
<evidence type="ECO:0000256" key="2">
    <source>
        <dbReference type="SAM" id="Phobius"/>
    </source>
</evidence>
<dbReference type="Proteomes" id="UP001168990">
    <property type="component" value="Unassembled WGS sequence"/>
</dbReference>